<accession>A0ABR1KRK6</accession>
<sequence length="227" mass="25836">MATPRITFEPKYITFDCYGTLIDFNMSRMAREVYGPKLSPETLERFVHLFSGYRVDEVMGPYKPYRDVILNSLRRTCTRLSIPHDAAVAETFYAAIPSWGPHPDVPAGLSRLAKKYKLVILSNASDDQIMSNVEKLGAPFHAVFTAQQAQSYKPRMQGFEYMFDKLGCEPQDVLHVSSSLRYDLMTAESMGIAHKVFVRGRKHEPPTPEYNYYEVEDIGHLADLLGL</sequence>
<dbReference type="NCBIfam" id="TIGR01549">
    <property type="entry name" value="HAD-SF-IA-v1"/>
    <property type="match status" value="1"/>
</dbReference>
<dbReference type="SFLD" id="SFLDG01129">
    <property type="entry name" value="C1.5:_HAD__Beta-PGM__Phosphata"/>
    <property type="match status" value="1"/>
</dbReference>
<evidence type="ECO:0000313" key="3">
    <source>
        <dbReference type="Proteomes" id="UP001363622"/>
    </source>
</evidence>
<dbReference type="PANTHER" id="PTHR43316:SF9">
    <property type="entry name" value="ACID DEHALOGENASE, PUTATIVE (AFU_ORTHOLOGUE AFUA_6G14460)-RELATED"/>
    <property type="match status" value="1"/>
</dbReference>
<gene>
    <name evidence="2" type="ORF">IWZ03DRAFT_372132</name>
</gene>
<keyword evidence="1 2" id="KW-0378">Hydrolase</keyword>
<dbReference type="InterPro" id="IPR036412">
    <property type="entry name" value="HAD-like_sf"/>
</dbReference>
<organism evidence="2 3">
    <name type="scientific">Phyllosticta citriasiana</name>
    <dbReference type="NCBI Taxonomy" id="595635"/>
    <lineage>
        <taxon>Eukaryota</taxon>
        <taxon>Fungi</taxon>
        <taxon>Dikarya</taxon>
        <taxon>Ascomycota</taxon>
        <taxon>Pezizomycotina</taxon>
        <taxon>Dothideomycetes</taxon>
        <taxon>Dothideomycetes incertae sedis</taxon>
        <taxon>Botryosphaeriales</taxon>
        <taxon>Phyllostictaceae</taxon>
        <taxon>Phyllosticta</taxon>
    </lineage>
</organism>
<dbReference type="NCBIfam" id="TIGR01493">
    <property type="entry name" value="HAD-SF-IA-v2"/>
    <property type="match status" value="1"/>
</dbReference>
<name>A0ABR1KRK6_9PEZI</name>
<dbReference type="Gene3D" id="1.10.150.750">
    <property type="match status" value="1"/>
</dbReference>
<dbReference type="InterPro" id="IPR006439">
    <property type="entry name" value="HAD-SF_hydro_IA"/>
</dbReference>
<proteinExistence type="predicted"/>
<dbReference type="Pfam" id="PF00702">
    <property type="entry name" value="Hydrolase"/>
    <property type="match status" value="1"/>
</dbReference>
<dbReference type="InterPro" id="IPR051540">
    <property type="entry name" value="S-2-haloacid_dehalogenase"/>
</dbReference>
<evidence type="ECO:0000256" key="1">
    <source>
        <dbReference type="ARBA" id="ARBA00022801"/>
    </source>
</evidence>
<dbReference type="CDD" id="cd02588">
    <property type="entry name" value="HAD_L2-DEX"/>
    <property type="match status" value="1"/>
</dbReference>
<reference evidence="2 3" key="1">
    <citation type="submission" date="2024-04" db="EMBL/GenBank/DDBJ databases">
        <title>Phyllosticta paracitricarpa is synonymous to the EU quarantine fungus P. citricarpa based on phylogenomic analyses.</title>
        <authorList>
            <consortium name="Lawrence Berkeley National Laboratory"/>
            <person name="Van Ingen-Buijs V.A."/>
            <person name="Van Westerhoven A.C."/>
            <person name="Haridas S."/>
            <person name="Skiadas P."/>
            <person name="Martin F."/>
            <person name="Groenewald J.Z."/>
            <person name="Crous P.W."/>
            <person name="Seidl M.F."/>
        </authorList>
    </citation>
    <scope>NUCLEOTIDE SEQUENCE [LARGE SCALE GENOMIC DNA]</scope>
    <source>
        <strain evidence="2 3">CBS 123371</strain>
    </source>
</reference>
<evidence type="ECO:0000313" key="2">
    <source>
        <dbReference type="EMBL" id="KAK7520077.1"/>
    </source>
</evidence>
<dbReference type="PANTHER" id="PTHR43316">
    <property type="entry name" value="HYDROLASE, HALOACID DELAHOGENASE-RELATED"/>
    <property type="match status" value="1"/>
</dbReference>
<comment type="caution">
    <text evidence="2">The sequence shown here is derived from an EMBL/GenBank/DDBJ whole genome shotgun (WGS) entry which is preliminary data.</text>
</comment>
<dbReference type="InterPro" id="IPR023214">
    <property type="entry name" value="HAD_sf"/>
</dbReference>
<dbReference type="SFLD" id="SFLDS00003">
    <property type="entry name" value="Haloacid_Dehalogenase"/>
    <property type="match status" value="1"/>
</dbReference>
<keyword evidence="3" id="KW-1185">Reference proteome</keyword>
<dbReference type="Gene3D" id="3.40.50.1000">
    <property type="entry name" value="HAD superfamily/HAD-like"/>
    <property type="match status" value="1"/>
</dbReference>
<dbReference type="GO" id="GO:0016787">
    <property type="term" value="F:hydrolase activity"/>
    <property type="evidence" value="ECO:0007669"/>
    <property type="project" value="UniProtKB-KW"/>
</dbReference>
<dbReference type="InterPro" id="IPR006328">
    <property type="entry name" value="2-HAD"/>
</dbReference>
<protein>
    <submittedName>
        <fullName evidence="2">HAD-superfamily hydrolase</fullName>
    </submittedName>
</protein>
<dbReference type="PRINTS" id="PR00413">
    <property type="entry name" value="HADHALOGNASE"/>
</dbReference>
<dbReference type="NCBIfam" id="TIGR01428">
    <property type="entry name" value="HAD_type_II"/>
    <property type="match status" value="1"/>
</dbReference>
<dbReference type="SUPFAM" id="SSF56784">
    <property type="entry name" value="HAD-like"/>
    <property type="match status" value="1"/>
</dbReference>
<dbReference type="EMBL" id="JBBPHU010000003">
    <property type="protein sequence ID" value="KAK7520077.1"/>
    <property type="molecule type" value="Genomic_DNA"/>
</dbReference>
<dbReference type="Proteomes" id="UP001363622">
    <property type="component" value="Unassembled WGS sequence"/>
</dbReference>